<dbReference type="EMBL" id="JBGBPQ010000017">
    <property type="protein sequence ID" value="KAL1507819.1"/>
    <property type="molecule type" value="Genomic_DNA"/>
</dbReference>
<gene>
    <name evidence="3" type="ORF">AB1Y20_006316</name>
    <name evidence="2" type="ORF">AB1Y20_007427</name>
</gene>
<protein>
    <submittedName>
        <fullName evidence="2">Uncharacterized protein</fullName>
    </submittedName>
</protein>
<evidence type="ECO:0000313" key="2">
    <source>
        <dbReference type="EMBL" id="KAL1507819.1"/>
    </source>
</evidence>
<comment type="caution">
    <text evidence="2">The sequence shown here is derived from an EMBL/GenBank/DDBJ whole genome shotgun (WGS) entry which is preliminary data.</text>
</comment>
<name>A0AB34IX19_PRYPA</name>
<evidence type="ECO:0000313" key="4">
    <source>
        <dbReference type="Proteomes" id="UP001515480"/>
    </source>
</evidence>
<sequence>MRVLSVHPTEQILSVLRRIALADPSPAPPRLPRTPFHSWPALPVGSGVVTRCHIAHCLLFPTRTASPCARGLSRQSHRRRRAASLLSRLRHHPALVAEERRSTECGPVTPRAKQAAARPPPRFEASPRALPSVRVEPCATAARQPPARGS</sequence>
<organism evidence="2 4">
    <name type="scientific">Prymnesium parvum</name>
    <name type="common">Toxic golden alga</name>
    <dbReference type="NCBI Taxonomy" id="97485"/>
    <lineage>
        <taxon>Eukaryota</taxon>
        <taxon>Haptista</taxon>
        <taxon>Haptophyta</taxon>
        <taxon>Prymnesiophyceae</taxon>
        <taxon>Prymnesiales</taxon>
        <taxon>Prymnesiaceae</taxon>
        <taxon>Prymnesium</taxon>
    </lineage>
</organism>
<dbReference type="Proteomes" id="UP001515480">
    <property type="component" value="Unassembled WGS sequence"/>
</dbReference>
<accession>A0AB34IX19</accession>
<feature type="region of interest" description="Disordered" evidence="1">
    <location>
        <begin position="96"/>
        <end position="150"/>
    </location>
</feature>
<keyword evidence="4" id="KW-1185">Reference proteome</keyword>
<proteinExistence type="predicted"/>
<dbReference type="EMBL" id="JBGBPQ010000014">
    <property type="protein sequence ID" value="KAL1511520.1"/>
    <property type="molecule type" value="Genomic_DNA"/>
</dbReference>
<evidence type="ECO:0000313" key="3">
    <source>
        <dbReference type="EMBL" id="KAL1511520.1"/>
    </source>
</evidence>
<dbReference type="AlphaFoldDB" id="A0AB34IX19"/>
<evidence type="ECO:0000256" key="1">
    <source>
        <dbReference type="SAM" id="MobiDB-lite"/>
    </source>
</evidence>
<reference evidence="2 4" key="1">
    <citation type="journal article" date="2024" name="Science">
        <title>Giant polyketide synthase enzymes in the biosynthesis of giant marine polyether toxins.</title>
        <authorList>
            <person name="Fallon T.R."/>
            <person name="Shende V.V."/>
            <person name="Wierzbicki I.H."/>
            <person name="Pendleton A.L."/>
            <person name="Watervoot N.F."/>
            <person name="Auber R.P."/>
            <person name="Gonzalez D.J."/>
            <person name="Wisecaver J.H."/>
            <person name="Moore B.S."/>
        </authorList>
    </citation>
    <scope>NUCLEOTIDE SEQUENCE [LARGE SCALE GENOMIC DNA]</scope>
    <source>
        <strain evidence="2 4">12B1</strain>
    </source>
</reference>